<reference evidence="2" key="1">
    <citation type="journal article" date="2023" name="Science">
        <title>Genome structures resolve the early diversification of teleost fishes.</title>
        <authorList>
            <person name="Parey E."/>
            <person name="Louis A."/>
            <person name="Montfort J."/>
            <person name="Bouchez O."/>
            <person name="Roques C."/>
            <person name="Iampietro C."/>
            <person name="Lluch J."/>
            <person name="Castinel A."/>
            <person name="Donnadieu C."/>
            <person name="Desvignes T."/>
            <person name="Floi Bucao C."/>
            <person name="Jouanno E."/>
            <person name="Wen M."/>
            <person name="Mejri S."/>
            <person name="Dirks R."/>
            <person name="Jansen H."/>
            <person name="Henkel C."/>
            <person name="Chen W.J."/>
            <person name="Zahm M."/>
            <person name="Cabau C."/>
            <person name="Klopp C."/>
            <person name="Thompson A.W."/>
            <person name="Robinson-Rechavi M."/>
            <person name="Braasch I."/>
            <person name="Lecointre G."/>
            <person name="Bobe J."/>
            <person name="Postlethwait J.H."/>
            <person name="Berthelot C."/>
            <person name="Roest Crollius H."/>
            <person name="Guiguen Y."/>
        </authorList>
    </citation>
    <scope>NUCLEOTIDE SEQUENCE</scope>
    <source>
        <strain evidence="2">NC1722</strain>
    </source>
</reference>
<gene>
    <name evidence="2" type="ORF">AAFF_G00058660</name>
</gene>
<evidence type="ECO:0000313" key="3">
    <source>
        <dbReference type="Proteomes" id="UP001221898"/>
    </source>
</evidence>
<feature type="compositionally biased region" description="Basic and acidic residues" evidence="1">
    <location>
        <begin position="49"/>
        <end position="58"/>
    </location>
</feature>
<proteinExistence type="predicted"/>
<dbReference type="AlphaFoldDB" id="A0AAD7S0E4"/>
<protein>
    <submittedName>
        <fullName evidence="2">Uncharacterized protein</fullName>
    </submittedName>
</protein>
<evidence type="ECO:0000256" key="1">
    <source>
        <dbReference type="SAM" id="MobiDB-lite"/>
    </source>
</evidence>
<comment type="caution">
    <text evidence="2">The sequence shown here is derived from an EMBL/GenBank/DDBJ whole genome shotgun (WGS) entry which is preliminary data.</text>
</comment>
<dbReference type="Proteomes" id="UP001221898">
    <property type="component" value="Unassembled WGS sequence"/>
</dbReference>
<keyword evidence="3" id="KW-1185">Reference proteome</keyword>
<organism evidence="2 3">
    <name type="scientific">Aldrovandia affinis</name>
    <dbReference type="NCBI Taxonomy" id="143900"/>
    <lineage>
        <taxon>Eukaryota</taxon>
        <taxon>Metazoa</taxon>
        <taxon>Chordata</taxon>
        <taxon>Craniata</taxon>
        <taxon>Vertebrata</taxon>
        <taxon>Euteleostomi</taxon>
        <taxon>Actinopterygii</taxon>
        <taxon>Neopterygii</taxon>
        <taxon>Teleostei</taxon>
        <taxon>Notacanthiformes</taxon>
        <taxon>Halosauridae</taxon>
        <taxon>Aldrovandia</taxon>
    </lineage>
</organism>
<dbReference type="EMBL" id="JAINUG010000135">
    <property type="protein sequence ID" value="KAJ8393647.1"/>
    <property type="molecule type" value="Genomic_DNA"/>
</dbReference>
<accession>A0AAD7S0E4</accession>
<feature type="region of interest" description="Disordered" evidence="1">
    <location>
        <begin position="25"/>
        <end position="62"/>
    </location>
</feature>
<name>A0AAD7S0E4_9TELE</name>
<sequence>MFLQSRRFARNVLFKHGPFCGEPAPKRPVFDETPVGLREGSHVNGFSRQGKEGRKDGGKPANDINISYSAIIPVFDEGHKYFSFF</sequence>
<evidence type="ECO:0000313" key="2">
    <source>
        <dbReference type="EMBL" id="KAJ8393647.1"/>
    </source>
</evidence>